<dbReference type="Proteomes" id="UP000799118">
    <property type="component" value="Unassembled WGS sequence"/>
</dbReference>
<keyword evidence="3" id="KW-0732">Signal</keyword>
<keyword evidence="2" id="KW-0472">Membrane</keyword>
<evidence type="ECO:0000256" key="3">
    <source>
        <dbReference type="SAM" id="SignalP"/>
    </source>
</evidence>
<name>A0A6A4H786_9AGAR</name>
<feature type="transmembrane region" description="Helical" evidence="2">
    <location>
        <begin position="47"/>
        <end position="69"/>
    </location>
</feature>
<evidence type="ECO:0000256" key="2">
    <source>
        <dbReference type="SAM" id="Phobius"/>
    </source>
</evidence>
<reference evidence="4" key="1">
    <citation type="journal article" date="2019" name="Environ. Microbiol.">
        <title>Fungal ecological strategies reflected in gene transcription - a case study of two litter decomposers.</title>
        <authorList>
            <person name="Barbi F."/>
            <person name="Kohler A."/>
            <person name="Barry K."/>
            <person name="Baskaran P."/>
            <person name="Daum C."/>
            <person name="Fauchery L."/>
            <person name="Ihrmark K."/>
            <person name="Kuo A."/>
            <person name="LaButti K."/>
            <person name="Lipzen A."/>
            <person name="Morin E."/>
            <person name="Grigoriev I.V."/>
            <person name="Henrissat B."/>
            <person name="Lindahl B."/>
            <person name="Martin F."/>
        </authorList>
    </citation>
    <scope>NUCLEOTIDE SEQUENCE</scope>
    <source>
        <strain evidence="4">JB14</strain>
    </source>
</reference>
<gene>
    <name evidence="4" type="ORF">BT96DRAFT_943777</name>
</gene>
<dbReference type="InterPro" id="IPR046521">
    <property type="entry name" value="DUF6698"/>
</dbReference>
<sequence length="541" mass="59309">MDLTTQCLLALAIAPVVAHNGTLILNHNIQTLGTDNLITADQGQAHIAGAPVAIILALAATEAIVLILAPKFITKVVVIILIAKGTVLILADTIVMGILAPGGALVLPVLIHIDREKRSLKSSHLQLVHQLINNKTSRSQLTFFLVSADKLAKYKTAASFLVRGVHLLINPKLIFHYGLLAEGFDLSTVQVDDSDNSDKENEGPDGTDGDNDGDDDGEQSITTAVFVKQYQEFFKATEGLADTMSRFKKDSKGLVLFIHNMAQVAHGTDIKSFKMPILKYILEDPTTDILDPPIIDDGSKSNRGFSHSQIAPFLVPYDHYQEYLKDPAGFCALINNKDMNTTIKINNASGVPMLLYDMILYDPEDREAGWGCSYLLVQIKHLTPQLIAYAACMVRFSLSSTSRFCNMDKAFSLQKFYDCVILFLEDPDDDWARNVVDFLNEQVLANEDNNDPDKNAGNGNVTDPEAHAVRTRREQCCKEKEEAEKEAVEAVQRAASEKEKEVEAAAQQEAAEREAAERANDSSSDHRSPSKPSSGPSPPTT</sequence>
<organism evidence="4 5">
    <name type="scientific">Gymnopus androsaceus JB14</name>
    <dbReference type="NCBI Taxonomy" id="1447944"/>
    <lineage>
        <taxon>Eukaryota</taxon>
        <taxon>Fungi</taxon>
        <taxon>Dikarya</taxon>
        <taxon>Basidiomycota</taxon>
        <taxon>Agaricomycotina</taxon>
        <taxon>Agaricomycetes</taxon>
        <taxon>Agaricomycetidae</taxon>
        <taxon>Agaricales</taxon>
        <taxon>Marasmiineae</taxon>
        <taxon>Omphalotaceae</taxon>
        <taxon>Gymnopus</taxon>
    </lineage>
</organism>
<keyword evidence="2" id="KW-0812">Transmembrane</keyword>
<feature type="region of interest" description="Disordered" evidence="1">
    <location>
        <begin position="446"/>
        <end position="541"/>
    </location>
</feature>
<feature type="signal peptide" evidence="3">
    <location>
        <begin position="1"/>
        <end position="18"/>
    </location>
</feature>
<keyword evidence="2" id="KW-1133">Transmembrane helix</keyword>
<feature type="region of interest" description="Disordered" evidence="1">
    <location>
        <begin position="191"/>
        <end position="218"/>
    </location>
</feature>
<evidence type="ECO:0000256" key="1">
    <source>
        <dbReference type="SAM" id="MobiDB-lite"/>
    </source>
</evidence>
<dbReference type="OrthoDB" id="3160134at2759"/>
<evidence type="ECO:0000313" key="5">
    <source>
        <dbReference type="Proteomes" id="UP000799118"/>
    </source>
</evidence>
<feature type="compositionally biased region" description="Basic and acidic residues" evidence="1">
    <location>
        <begin position="510"/>
        <end position="528"/>
    </location>
</feature>
<dbReference type="AlphaFoldDB" id="A0A6A4H786"/>
<proteinExistence type="predicted"/>
<feature type="compositionally biased region" description="Acidic residues" evidence="1">
    <location>
        <begin position="203"/>
        <end position="218"/>
    </location>
</feature>
<feature type="chain" id="PRO_5025444895" evidence="3">
    <location>
        <begin position="19"/>
        <end position="541"/>
    </location>
</feature>
<dbReference type="EMBL" id="ML769568">
    <property type="protein sequence ID" value="KAE9393588.1"/>
    <property type="molecule type" value="Genomic_DNA"/>
</dbReference>
<dbReference type="Pfam" id="PF20414">
    <property type="entry name" value="DUF6698"/>
    <property type="match status" value="1"/>
</dbReference>
<keyword evidence="5" id="KW-1185">Reference proteome</keyword>
<feature type="compositionally biased region" description="Basic and acidic residues" evidence="1">
    <location>
        <begin position="464"/>
        <end position="488"/>
    </location>
</feature>
<feature type="transmembrane region" description="Helical" evidence="2">
    <location>
        <begin position="76"/>
        <end position="100"/>
    </location>
</feature>
<evidence type="ECO:0000313" key="4">
    <source>
        <dbReference type="EMBL" id="KAE9393588.1"/>
    </source>
</evidence>
<protein>
    <submittedName>
        <fullName evidence="4">Uncharacterized protein</fullName>
    </submittedName>
</protein>
<accession>A0A6A4H786</accession>